<proteinExistence type="predicted"/>
<evidence type="ECO:0000313" key="2">
    <source>
        <dbReference type="Proteomes" id="UP001060215"/>
    </source>
</evidence>
<organism evidence="1 2">
    <name type="scientific">Camellia lanceoleosa</name>
    <dbReference type="NCBI Taxonomy" id="1840588"/>
    <lineage>
        <taxon>Eukaryota</taxon>
        <taxon>Viridiplantae</taxon>
        <taxon>Streptophyta</taxon>
        <taxon>Embryophyta</taxon>
        <taxon>Tracheophyta</taxon>
        <taxon>Spermatophyta</taxon>
        <taxon>Magnoliopsida</taxon>
        <taxon>eudicotyledons</taxon>
        <taxon>Gunneridae</taxon>
        <taxon>Pentapetalae</taxon>
        <taxon>asterids</taxon>
        <taxon>Ericales</taxon>
        <taxon>Theaceae</taxon>
        <taxon>Camellia</taxon>
    </lineage>
</organism>
<dbReference type="Proteomes" id="UP001060215">
    <property type="component" value="Chromosome 1"/>
</dbReference>
<name>A0ACC0IW67_9ERIC</name>
<keyword evidence="2" id="KW-1185">Reference proteome</keyword>
<dbReference type="EMBL" id="CM045758">
    <property type="protein sequence ID" value="KAI8029378.1"/>
    <property type="molecule type" value="Genomic_DNA"/>
</dbReference>
<accession>A0ACC0IW67</accession>
<evidence type="ECO:0000313" key="1">
    <source>
        <dbReference type="EMBL" id="KAI8029378.1"/>
    </source>
</evidence>
<comment type="caution">
    <text evidence="1">The sequence shown here is derived from an EMBL/GenBank/DDBJ whole genome shotgun (WGS) entry which is preliminary data.</text>
</comment>
<sequence length="137" mass="15717">MQRVVEKLPSSFCDRKVTDALTSLGYNQDRWLLVTSGVYWRILRRLCSMELLVNKRMIDAIALVKCIDNMTRWIEDDSAATCARGGSGEIEISRFLFLMAFNIVGNLMLSRDVLEPDSEQGREKQHRRQSHAPSPLE</sequence>
<protein>
    <submittedName>
        <fullName evidence="1">Iridoid oxidase</fullName>
    </submittedName>
</protein>
<reference evidence="1 2" key="1">
    <citation type="journal article" date="2022" name="Plant J.">
        <title>Chromosome-level genome of Camellia lanceoleosa provides a valuable resource for understanding genome evolution and self-incompatibility.</title>
        <authorList>
            <person name="Gong W."/>
            <person name="Xiao S."/>
            <person name="Wang L."/>
            <person name="Liao Z."/>
            <person name="Chang Y."/>
            <person name="Mo W."/>
            <person name="Hu G."/>
            <person name="Li W."/>
            <person name="Zhao G."/>
            <person name="Zhu H."/>
            <person name="Hu X."/>
            <person name="Ji K."/>
            <person name="Xiang X."/>
            <person name="Song Q."/>
            <person name="Yuan D."/>
            <person name="Jin S."/>
            <person name="Zhang L."/>
        </authorList>
    </citation>
    <scope>NUCLEOTIDE SEQUENCE [LARGE SCALE GENOMIC DNA]</scope>
    <source>
        <strain evidence="1">SQ_2022a</strain>
    </source>
</reference>
<gene>
    <name evidence="1" type="ORF">LOK49_LG01G02179</name>
</gene>